<keyword evidence="1" id="KW-0175">Coiled coil</keyword>
<proteinExistence type="predicted"/>
<sequence>MEAVDSIEEHLKRNELRLDKILNNLDTELHRCSRKIEIPFDQQCALDNIDQIPQQIIDLNNRLENLKTKRNEYIKNKQTKLDKLEERSKKFLLK</sequence>
<comment type="caution">
    <text evidence="2">The sequence shown here is derived from an EMBL/GenBank/DDBJ whole genome shotgun (WGS) entry which is preliminary data.</text>
</comment>
<dbReference type="Proteomes" id="UP000887458">
    <property type="component" value="Unassembled WGS sequence"/>
</dbReference>
<protein>
    <recommendedName>
        <fullName evidence="4">Biogenesis of lysosome-related organelles complex 1 subunit 7</fullName>
    </recommendedName>
</protein>
<accession>A0ABQ8JMZ8</accession>
<evidence type="ECO:0000256" key="1">
    <source>
        <dbReference type="SAM" id="Coils"/>
    </source>
</evidence>
<evidence type="ECO:0000313" key="2">
    <source>
        <dbReference type="EMBL" id="KAH9423857.1"/>
    </source>
</evidence>
<feature type="coiled-coil region" evidence="1">
    <location>
        <begin position="49"/>
        <end position="94"/>
    </location>
</feature>
<reference evidence="2 3" key="2">
    <citation type="journal article" date="2022" name="Mol. Biol. Evol.">
        <title>Comparative Genomics Reveals Insights into the Divergent Evolution of Astigmatic Mites and Household Pest Adaptations.</title>
        <authorList>
            <person name="Xiong Q."/>
            <person name="Wan A.T."/>
            <person name="Liu X."/>
            <person name="Fung C.S."/>
            <person name="Xiao X."/>
            <person name="Malainual N."/>
            <person name="Hou J."/>
            <person name="Wang L."/>
            <person name="Wang M."/>
            <person name="Yang K.Y."/>
            <person name="Cui Y."/>
            <person name="Leung E.L."/>
            <person name="Nong W."/>
            <person name="Shin S.K."/>
            <person name="Au S.W."/>
            <person name="Jeong K.Y."/>
            <person name="Chew F.T."/>
            <person name="Hui J.H."/>
            <person name="Leung T.F."/>
            <person name="Tungtrongchitr A."/>
            <person name="Zhong N."/>
            <person name="Liu Z."/>
            <person name="Tsui S.K."/>
        </authorList>
    </citation>
    <scope>NUCLEOTIDE SEQUENCE [LARGE SCALE GENOMIC DNA]</scope>
    <source>
        <strain evidence="2">Derp</strain>
    </source>
</reference>
<reference evidence="2 3" key="1">
    <citation type="journal article" date="2018" name="J. Allergy Clin. Immunol.">
        <title>High-quality assembly of Dermatophagoides pteronyssinus genome and transcriptome reveals a wide range of novel allergens.</title>
        <authorList>
            <person name="Liu X.Y."/>
            <person name="Yang K.Y."/>
            <person name="Wang M.Q."/>
            <person name="Kwok J.S."/>
            <person name="Zeng X."/>
            <person name="Yang Z."/>
            <person name="Xiao X.J."/>
            <person name="Lau C.P."/>
            <person name="Li Y."/>
            <person name="Huang Z.M."/>
            <person name="Ba J.G."/>
            <person name="Yim A.K."/>
            <person name="Ouyang C.Y."/>
            <person name="Ngai S.M."/>
            <person name="Chan T.F."/>
            <person name="Leung E.L."/>
            <person name="Liu L."/>
            <person name="Liu Z.G."/>
            <person name="Tsui S.K."/>
        </authorList>
    </citation>
    <scope>NUCLEOTIDE SEQUENCE [LARGE SCALE GENOMIC DNA]</scope>
    <source>
        <strain evidence="2">Derp</strain>
    </source>
</reference>
<keyword evidence="3" id="KW-1185">Reference proteome</keyword>
<evidence type="ECO:0000313" key="3">
    <source>
        <dbReference type="Proteomes" id="UP000887458"/>
    </source>
</evidence>
<organism evidence="2 3">
    <name type="scientific">Dermatophagoides pteronyssinus</name>
    <name type="common">European house dust mite</name>
    <dbReference type="NCBI Taxonomy" id="6956"/>
    <lineage>
        <taxon>Eukaryota</taxon>
        <taxon>Metazoa</taxon>
        <taxon>Ecdysozoa</taxon>
        <taxon>Arthropoda</taxon>
        <taxon>Chelicerata</taxon>
        <taxon>Arachnida</taxon>
        <taxon>Acari</taxon>
        <taxon>Acariformes</taxon>
        <taxon>Sarcoptiformes</taxon>
        <taxon>Astigmata</taxon>
        <taxon>Psoroptidia</taxon>
        <taxon>Analgoidea</taxon>
        <taxon>Pyroglyphidae</taxon>
        <taxon>Dermatophagoidinae</taxon>
        <taxon>Dermatophagoides</taxon>
    </lineage>
</organism>
<dbReference type="EMBL" id="NJHN03000031">
    <property type="protein sequence ID" value="KAH9423857.1"/>
    <property type="molecule type" value="Genomic_DNA"/>
</dbReference>
<gene>
    <name evidence="2" type="ORF">DERP_005441</name>
</gene>
<name>A0ABQ8JMZ8_DERPT</name>
<evidence type="ECO:0008006" key="4">
    <source>
        <dbReference type="Google" id="ProtNLM"/>
    </source>
</evidence>